<dbReference type="EMBL" id="LGRX02013898">
    <property type="protein sequence ID" value="KAK3265474.1"/>
    <property type="molecule type" value="Genomic_DNA"/>
</dbReference>
<sequence>WRGKGGECMACVTPEPEGVAEETAESCTKRRRGESEGGGRAPGGEARDVGRQRPTACYMVLKPGSKESQFLLRAQRGDIMMAAWLNEGRGIWLSPAKQTMRIRPNPIFSASKLVEAQAVTKRSMRRDRIVTSTTMDAMCEEEVGEKKSKEISDQSGADDDSKNSGSPEKEEPEVREPKSGLESLLEQQSAKMTLMMQLMKDLHTRVEVAEEKGKGHVRLKRRLTIPAAGVAGLVQLLQRLEQDRAAAESGGHPPRKFTISITTTTARAQVVAPFRVLCAEKCRFFSLWFLPFSRVSTTVTPSSSIRTLSCLSDVPVAGLL</sequence>
<name>A0AAE0KYS0_9CHLO</name>
<protein>
    <submittedName>
        <fullName evidence="2">Uncharacterized protein</fullName>
    </submittedName>
</protein>
<feature type="region of interest" description="Disordered" evidence="1">
    <location>
        <begin position="127"/>
        <end position="182"/>
    </location>
</feature>
<organism evidence="2 3">
    <name type="scientific">Cymbomonas tetramitiformis</name>
    <dbReference type="NCBI Taxonomy" id="36881"/>
    <lineage>
        <taxon>Eukaryota</taxon>
        <taxon>Viridiplantae</taxon>
        <taxon>Chlorophyta</taxon>
        <taxon>Pyramimonadophyceae</taxon>
        <taxon>Pyramimonadales</taxon>
        <taxon>Pyramimonadaceae</taxon>
        <taxon>Cymbomonas</taxon>
    </lineage>
</organism>
<dbReference type="Proteomes" id="UP001190700">
    <property type="component" value="Unassembled WGS sequence"/>
</dbReference>
<evidence type="ECO:0000256" key="1">
    <source>
        <dbReference type="SAM" id="MobiDB-lite"/>
    </source>
</evidence>
<evidence type="ECO:0000313" key="3">
    <source>
        <dbReference type="Proteomes" id="UP001190700"/>
    </source>
</evidence>
<dbReference type="AlphaFoldDB" id="A0AAE0KYS0"/>
<feature type="region of interest" description="Disordered" evidence="1">
    <location>
        <begin position="1"/>
        <end position="51"/>
    </location>
</feature>
<proteinExistence type="predicted"/>
<feature type="non-terminal residue" evidence="2">
    <location>
        <position position="1"/>
    </location>
</feature>
<accession>A0AAE0KYS0</accession>
<comment type="caution">
    <text evidence="2">The sequence shown here is derived from an EMBL/GenBank/DDBJ whole genome shotgun (WGS) entry which is preliminary data.</text>
</comment>
<evidence type="ECO:0000313" key="2">
    <source>
        <dbReference type="EMBL" id="KAK3265474.1"/>
    </source>
</evidence>
<feature type="compositionally biased region" description="Basic and acidic residues" evidence="1">
    <location>
        <begin position="159"/>
        <end position="179"/>
    </location>
</feature>
<reference evidence="2 3" key="1">
    <citation type="journal article" date="2015" name="Genome Biol. Evol.">
        <title>Comparative Genomics of a Bacterivorous Green Alga Reveals Evolutionary Causalities and Consequences of Phago-Mixotrophic Mode of Nutrition.</title>
        <authorList>
            <person name="Burns J.A."/>
            <person name="Paasch A."/>
            <person name="Narechania A."/>
            <person name="Kim E."/>
        </authorList>
    </citation>
    <scope>NUCLEOTIDE SEQUENCE [LARGE SCALE GENOMIC DNA]</scope>
    <source>
        <strain evidence="2 3">PLY_AMNH</strain>
    </source>
</reference>
<gene>
    <name evidence="2" type="ORF">CYMTET_25844</name>
</gene>
<keyword evidence="3" id="KW-1185">Reference proteome</keyword>